<keyword evidence="3" id="KW-1185">Reference proteome</keyword>
<comment type="caution">
    <text evidence="2">The sequence shown here is derived from an EMBL/GenBank/DDBJ whole genome shotgun (WGS) entry which is preliminary data.</text>
</comment>
<dbReference type="EMBL" id="JABJWC010000013">
    <property type="protein sequence ID" value="NPC66175.1"/>
    <property type="molecule type" value="Genomic_DNA"/>
</dbReference>
<protein>
    <recommendedName>
        <fullName evidence="4">DUF1097 domain-containing protein</fullName>
    </recommendedName>
</protein>
<evidence type="ECO:0008006" key="4">
    <source>
        <dbReference type="Google" id="ProtNLM"/>
    </source>
</evidence>
<feature type="transmembrane region" description="Helical" evidence="1">
    <location>
        <begin position="110"/>
        <end position="131"/>
    </location>
</feature>
<feature type="transmembrane region" description="Helical" evidence="1">
    <location>
        <begin position="143"/>
        <end position="163"/>
    </location>
</feature>
<feature type="transmembrane region" description="Helical" evidence="1">
    <location>
        <begin position="42"/>
        <end position="75"/>
    </location>
</feature>
<evidence type="ECO:0000313" key="3">
    <source>
        <dbReference type="Proteomes" id="UP000623090"/>
    </source>
</evidence>
<evidence type="ECO:0000313" key="2">
    <source>
        <dbReference type="EMBL" id="NPC66175.1"/>
    </source>
</evidence>
<evidence type="ECO:0000256" key="1">
    <source>
        <dbReference type="SAM" id="Phobius"/>
    </source>
</evidence>
<sequence>MLVPSTHHFRYDATAPWWWWQAHPSDIVDCTETTTMFILAPFLLVAGIGFLCWFFFTVAIFALPCATGLMAALWAFDAGAGLLGAVIIGFVAGAATFILGQIAFACVPWAWLRLLIVLLYTVPAIIMGYSTTHGIAQMMMPSAAWQFFCSVIGAIAVGITAFIRFTAVASPGPSGGNIARV</sequence>
<keyword evidence="1" id="KW-0812">Transmembrane</keyword>
<keyword evidence="1" id="KW-1133">Transmembrane helix</keyword>
<name>A0ABX2AD90_9PROT</name>
<gene>
    <name evidence="2" type="ORF">HNW77_07195</name>
</gene>
<accession>A0ABX2AD90</accession>
<feature type="transmembrane region" description="Helical" evidence="1">
    <location>
        <begin position="82"/>
        <end position="104"/>
    </location>
</feature>
<reference evidence="2 3" key="1">
    <citation type="journal article" date="2020" name="Microorganisms">
        <title>Description of Komagataeibacter melaceti sp. nov. and Komagataeibacter melomenusus sp. nov. Isolated from Apple Cider Vinegar.</title>
        <authorList>
            <person name="Maric L."/>
            <person name="Cleenwerck I."/>
            <person name="Accetto T."/>
            <person name="Vandamme P."/>
            <person name="Trcek J."/>
        </authorList>
    </citation>
    <scope>NUCLEOTIDE SEQUENCE [LARGE SCALE GENOMIC DNA]</scope>
    <source>
        <strain evidence="2 3">AV436</strain>
    </source>
</reference>
<proteinExistence type="predicted"/>
<organism evidence="2 3">
    <name type="scientific">Komagataeibacter melomenusus</name>
    <dbReference type="NCBI Taxonomy" id="2766578"/>
    <lineage>
        <taxon>Bacteria</taxon>
        <taxon>Pseudomonadati</taxon>
        <taxon>Pseudomonadota</taxon>
        <taxon>Alphaproteobacteria</taxon>
        <taxon>Acetobacterales</taxon>
        <taxon>Acetobacteraceae</taxon>
        <taxon>Komagataeibacter</taxon>
    </lineage>
</organism>
<dbReference type="Proteomes" id="UP000623090">
    <property type="component" value="Unassembled WGS sequence"/>
</dbReference>
<keyword evidence="1" id="KW-0472">Membrane</keyword>